<accession>A0A0F3GHS2</accession>
<name>A0A0F3GHS2_9BACT</name>
<organism evidence="1 2">
    <name type="scientific">Candidatus Magnetobacterium bavaricum</name>
    <dbReference type="NCBI Taxonomy" id="29290"/>
    <lineage>
        <taxon>Bacteria</taxon>
        <taxon>Pseudomonadati</taxon>
        <taxon>Nitrospirota</taxon>
        <taxon>Thermodesulfovibrionia</taxon>
        <taxon>Thermodesulfovibrionales</taxon>
        <taxon>Candidatus Magnetobacteriaceae</taxon>
        <taxon>Candidatus Magnetobacterium</taxon>
    </lineage>
</organism>
<keyword evidence="1" id="KW-0946">Virion</keyword>
<dbReference type="Proteomes" id="UP000033423">
    <property type="component" value="Unassembled WGS sequence"/>
</dbReference>
<dbReference type="EMBL" id="LACI01002697">
    <property type="protein sequence ID" value="KJU81431.1"/>
    <property type="molecule type" value="Genomic_DNA"/>
</dbReference>
<reference evidence="1 2" key="1">
    <citation type="submission" date="2015-02" db="EMBL/GenBank/DDBJ databases">
        <title>Single-cell genomics of uncultivated deep-branching MTB reveals a conserved set of magnetosome genes.</title>
        <authorList>
            <person name="Kolinko S."/>
            <person name="Richter M."/>
            <person name="Glockner F.O."/>
            <person name="Brachmann A."/>
            <person name="Schuler D."/>
        </authorList>
    </citation>
    <scope>NUCLEOTIDE SEQUENCE [LARGE SCALE GENOMIC DNA]</scope>
    <source>
        <strain evidence="1">TM-1</strain>
    </source>
</reference>
<dbReference type="AlphaFoldDB" id="A0A0F3GHS2"/>
<proteinExistence type="predicted"/>
<protein>
    <submittedName>
        <fullName evidence="1">Spore coat protein H</fullName>
    </submittedName>
</protein>
<evidence type="ECO:0000313" key="2">
    <source>
        <dbReference type="Proteomes" id="UP000033423"/>
    </source>
</evidence>
<sequence length="164" mass="17312">MYNSFDVNGLYSIAVYVIDGNGAMGIPRTTTVTRTGGLTSAPKPSITANGASGTVDLKTTDKLTVTIGLDASGSVGINADWWLQGALAGFGQYYYDVMSGAWTWKAGNSVTYMGPLFNLSQTEVFRVSGLPAGTYSFSFQVDTTMNGKKDGQVYPDSVVVSVSQ</sequence>
<keyword evidence="1" id="KW-0167">Capsid protein</keyword>
<keyword evidence="2" id="KW-1185">Reference proteome</keyword>
<evidence type="ECO:0000313" key="1">
    <source>
        <dbReference type="EMBL" id="KJU81431.1"/>
    </source>
</evidence>
<comment type="caution">
    <text evidence="1">The sequence shown here is derived from an EMBL/GenBank/DDBJ whole genome shotgun (WGS) entry which is preliminary data.</text>
</comment>
<gene>
    <name evidence="1" type="ORF">MBAV_006372</name>
</gene>